<comment type="caution">
    <text evidence="4">The sequence shown here is derived from an EMBL/GenBank/DDBJ whole genome shotgun (WGS) entry which is preliminary data.</text>
</comment>
<protein>
    <submittedName>
        <fullName evidence="4">Response regulator</fullName>
    </submittedName>
</protein>
<gene>
    <name evidence="4" type="ORF">FW778_02110</name>
</gene>
<dbReference type="InterPro" id="IPR011006">
    <property type="entry name" value="CheY-like_superfamily"/>
</dbReference>
<evidence type="ECO:0000313" key="5">
    <source>
        <dbReference type="Proteomes" id="UP000326903"/>
    </source>
</evidence>
<feature type="modified residue" description="4-aspartylphosphate" evidence="2">
    <location>
        <position position="53"/>
    </location>
</feature>
<keyword evidence="5" id="KW-1185">Reference proteome</keyword>
<dbReference type="SUPFAM" id="SSF52172">
    <property type="entry name" value="CheY-like"/>
    <property type="match status" value="1"/>
</dbReference>
<dbReference type="GO" id="GO:0000160">
    <property type="term" value="P:phosphorelay signal transduction system"/>
    <property type="evidence" value="ECO:0007669"/>
    <property type="project" value="InterPro"/>
</dbReference>
<dbReference type="Proteomes" id="UP000326903">
    <property type="component" value="Unassembled WGS sequence"/>
</dbReference>
<dbReference type="Pfam" id="PF00072">
    <property type="entry name" value="Response_reg"/>
    <property type="match status" value="1"/>
</dbReference>
<dbReference type="RefSeq" id="WP_150412946.1">
    <property type="nucleotide sequence ID" value="NZ_VYQF01000001.1"/>
</dbReference>
<reference evidence="4 5" key="1">
    <citation type="submission" date="2019-09" db="EMBL/GenBank/DDBJ databases">
        <title>Draft genome sequence of Ginsengibacter sp. BR5-29.</title>
        <authorList>
            <person name="Im W.-T."/>
        </authorList>
    </citation>
    <scope>NUCLEOTIDE SEQUENCE [LARGE SCALE GENOMIC DNA]</scope>
    <source>
        <strain evidence="4 5">BR5-29</strain>
    </source>
</reference>
<evidence type="ECO:0000259" key="3">
    <source>
        <dbReference type="PROSITE" id="PS50110"/>
    </source>
</evidence>
<dbReference type="AlphaFoldDB" id="A0A5J5IJZ2"/>
<evidence type="ECO:0000313" key="4">
    <source>
        <dbReference type="EMBL" id="KAA9040858.1"/>
    </source>
</evidence>
<evidence type="ECO:0000256" key="1">
    <source>
        <dbReference type="ARBA" id="ARBA00022553"/>
    </source>
</evidence>
<evidence type="ECO:0000256" key="2">
    <source>
        <dbReference type="PROSITE-ProRule" id="PRU00169"/>
    </source>
</evidence>
<organism evidence="4 5">
    <name type="scientific">Ginsengibacter hankyongi</name>
    <dbReference type="NCBI Taxonomy" id="2607284"/>
    <lineage>
        <taxon>Bacteria</taxon>
        <taxon>Pseudomonadati</taxon>
        <taxon>Bacteroidota</taxon>
        <taxon>Chitinophagia</taxon>
        <taxon>Chitinophagales</taxon>
        <taxon>Chitinophagaceae</taxon>
        <taxon>Ginsengibacter</taxon>
    </lineage>
</organism>
<keyword evidence="1 2" id="KW-0597">Phosphoprotein</keyword>
<dbReference type="InterPro" id="IPR050595">
    <property type="entry name" value="Bact_response_regulator"/>
</dbReference>
<dbReference type="Gene3D" id="3.40.50.2300">
    <property type="match status" value="1"/>
</dbReference>
<dbReference type="InterPro" id="IPR001789">
    <property type="entry name" value="Sig_transdc_resp-reg_receiver"/>
</dbReference>
<accession>A0A5J5IJZ2</accession>
<dbReference type="EMBL" id="VYQF01000001">
    <property type="protein sequence ID" value="KAA9040858.1"/>
    <property type="molecule type" value="Genomic_DNA"/>
</dbReference>
<feature type="domain" description="Response regulatory" evidence="3">
    <location>
        <begin position="4"/>
        <end position="118"/>
    </location>
</feature>
<proteinExistence type="predicted"/>
<dbReference type="PANTHER" id="PTHR44591:SF3">
    <property type="entry name" value="RESPONSE REGULATORY DOMAIN-CONTAINING PROTEIN"/>
    <property type="match status" value="1"/>
</dbReference>
<dbReference type="SMART" id="SM00448">
    <property type="entry name" value="REC"/>
    <property type="match status" value="1"/>
</dbReference>
<dbReference type="PROSITE" id="PS50110">
    <property type="entry name" value="RESPONSE_REGULATORY"/>
    <property type="match status" value="1"/>
</dbReference>
<sequence>MNKCVLILDDDPEILMVCKIILEQRDYIVETRLFCDNILKDCTDVSPDIILMDLWIPVIGGEEAVNLIKRNPATAHIPVILFSANTGIDIIVKRTNANGVLKKPFDVNEMLAIIENALAGIK</sequence>
<name>A0A5J5IJZ2_9BACT</name>
<dbReference type="PANTHER" id="PTHR44591">
    <property type="entry name" value="STRESS RESPONSE REGULATOR PROTEIN 1"/>
    <property type="match status" value="1"/>
</dbReference>